<keyword evidence="3" id="KW-1185">Reference proteome</keyword>
<dbReference type="PANTHER" id="PTHR42754:SF1">
    <property type="entry name" value="LIPOPROTEIN"/>
    <property type="match status" value="1"/>
</dbReference>
<dbReference type="PANTHER" id="PTHR42754">
    <property type="entry name" value="ENDOGLUCANASE"/>
    <property type="match status" value="1"/>
</dbReference>
<dbReference type="AlphaFoldDB" id="A0A5S5CF21"/>
<dbReference type="Proteomes" id="UP000324376">
    <property type="component" value="Unassembled WGS sequence"/>
</dbReference>
<proteinExistence type="predicted"/>
<sequence>MTLKNFYFIGVLCCVVIFMNSCANDDTGRQANKSFSGTLNVIKIFGGSDEDIAKAIIQTEDGGSAILGYTKSSNGDISDKTDASNDYWIIRLNAKGDLLWNKTIGGSGDDQGQDLIATRDGGFLVTGYSQSSDGDASLNEGFHDNWFVKLNATGAIEWERSYGFSGHDHSYSIIQTQDGGYFSAGFLDITASQGQGGLAKHGVGEFWGQKLNEDGSLAWRAYFGGSNNDRAYDVLQSSDGGYLLFGATESDDFDVTSTNGSYDVWVVKISDKGALVWEKTYGGSGIDIAFDATYAADNSYIIVGQSISSDGDITDNKGNSDAWVLRIDDQGGVIWKKSFGGPGFESAHSITTIDNKEFFITGASQSSTGDLTTNKGNNDIWVFQIDLNGSLLWQKSIGGSGYDFGHDILKKENGEVLVVGETHSMDISQNPSKGLIDSILILLQ</sequence>
<name>A0A5S5CF21_9FLAO</name>
<dbReference type="EMBL" id="VNHU01000001">
    <property type="protein sequence ID" value="TYP76940.1"/>
    <property type="molecule type" value="Genomic_DNA"/>
</dbReference>
<comment type="caution">
    <text evidence="2">The sequence shown here is derived from an EMBL/GenBank/DDBJ whole genome shotgun (WGS) entry which is preliminary data.</text>
</comment>
<feature type="signal peptide" evidence="1">
    <location>
        <begin position="1"/>
        <end position="23"/>
    </location>
</feature>
<keyword evidence="1" id="KW-0732">Signal</keyword>
<evidence type="ECO:0000313" key="3">
    <source>
        <dbReference type="Proteomes" id="UP000324376"/>
    </source>
</evidence>
<feature type="chain" id="PRO_5024369375" description="Bulb-type lectin domain-containing protein" evidence="1">
    <location>
        <begin position="24"/>
        <end position="444"/>
    </location>
</feature>
<dbReference type="SUPFAM" id="SSF50998">
    <property type="entry name" value="Quinoprotein alcohol dehydrogenase-like"/>
    <property type="match status" value="1"/>
</dbReference>
<gene>
    <name evidence="2" type="ORF">BD809_10186</name>
</gene>
<dbReference type="InterPro" id="IPR011047">
    <property type="entry name" value="Quinoprotein_ADH-like_sf"/>
</dbReference>
<evidence type="ECO:0000313" key="2">
    <source>
        <dbReference type="EMBL" id="TYP76940.1"/>
    </source>
</evidence>
<accession>A0A5S5CF21</accession>
<evidence type="ECO:0008006" key="4">
    <source>
        <dbReference type="Google" id="ProtNLM"/>
    </source>
</evidence>
<dbReference type="OrthoDB" id="9811934at2"/>
<organism evidence="2 3">
    <name type="scientific">Aquimarina intermedia</name>
    <dbReference type="NCBI Taxonomy" id="350814"/>
    <lineage>
        <taxon>Bacteria</taxon>
        <taxon>Pseudomonadati</taxon>
        <taxon>Bacteroidota</taxon>
        <taxon>Flavobacteriia</taxon>
        <taxon>Flavobacteriales</taxon>
        <taxon>Flavobacteriaceae</taxon>
        <taxon>Aquimarina</taxon>
    </lineage>
</organism>
<protein>
    <recommendedName>
        <fullName evidence="4">Bulb-type lectin domain-containing protein</fullName>
    </recommendedName>
</protein>
<evidence type="ECO:0000256" key="1">
    <source>
        <dbReference type="SAM" id="SignalP"/>
    </source>
</evidence>
<dbReference type="RefSeq" id="WP_148780977.1">
    <property type="nucleotide sequence ID" value="NZ_VNHU01000001.1"/>
</dbReference>
<reference evidence="2 3" key="1">
    <citation type="submission" date="2019-07" db="EMBL/GenBank/DDBJ databases">
        <title>Genomic Encyclopedia of Archaeal and Bacterial Type Strains, Phase II (KMG-II): from individual species to whole genera.</title>
        <authorList>
            <person name="Goeker M."/>
        </authorList>
    </citation>
    <scope>NUCLEOTIDE SEQUENCE [LARGE SCALE GENOMIC DNA]</scope>
    <source>
        <strain evidence="2 3">DSM 17527</strain>
    </source>
</reference>